<dbReference type="SUPFAM" id="SSF75516">
    <property type="entry name" value="Pheromone-binding domain of LuxR-like quorum-sensing transcription factors"/>
    <property type="match status" value="1"/>
</dbReference>
<evidence type="ECO:0000256" key="2">
    <source>
        <dbReference type="ARBA" id="ARBA00023125"/>
    </source>
</evidence>
<dbReference type="PANTHER" id="PTHR44688">
    <property type="entry name" value="DNA-BINDING TRANSCRIPTIONAL ACTIVATOR DEVR_DOSR"/>
    <property type="match status" value="1"/>
</dbReference>
<proteinExistence type="predicted"/>
<keyword evidence="1" id="KW-0805">Transcription regulation</keyword>
<evidence type="ECO:0000313" key="5">
    <source>
        <dbReference type="EMBL" id="MDD0984602.1"/>
    </source>
</evidence>
<dbReference type="InterPro" id="IPR016032">
    <property type="entry name" value="Sig_transdc_resp-reg_C-effctor"/>
</dbReference>
<organism evidence="5 6">
    <name type="scientific">Pseudomonas shahriarae</name>
    <dbReference type="NCBI Taxonomy" id="2745512"/>
    <lineage>
        <taxon>Bacteria</taxon>
        <taxon>Pseudomonadati</taxon>
        <taxon>Pseudomonadota</taxon>
        <taxon>Gammaproteobacteria</taxon>
        <taxon>Pseudomonadales</taxon>
        <taxon>Pseudomonadaceae</taxon>
        <taxon>Pseudomonas</taxon>
    </lineage>
</organism>
<dbReference type="CDD" id="cd06170">
    <property type="entry name" value="LuxR_C_like"/>
    <property type="match status" value="1"/>
</dbReference>
<dbReference type="PANTHER" id="PTHR44688:SF16">
    <property type="entry name" value="DNA-BINDING TRANSCRIPTIONAL ACTIVATOR DEVR_DOSR"/>
    <property type="match status" value="1"/>
</dbReference>
<dbReference type="SUPFAM" id="SSF46894">
    <property type="entry name" value="C-terminal effector domain of the bipartite response regulators"/>
    <property type="match status" value="1"/>
</dbReference>
<sequence length="236" mass="26774">MVNWRNTRLPKLEGEDEVTTMFEAALNITYELGFEYCGFIMGSNALYRPNRSIHLNNYPDEWNKIYKTENYFEIDPLVVHCKRDVLPLVWEEKTFSAVPDMWAHVQAQGLNFGWAQSVHDFRGFFSMINLGRRKGPVQAHELYEKAGQVLWICHALHAVAAQTYSLGPTFQCPTKLTSRETEILQWSALGKTAADIATILCLSERTVGFHISSAMRKLGVSNKIAAVISAVRNGLF</sequence>
<name>A0ABT5N7T1_9PSED</name>
<dbReference type="PROSITE" id="PS50043">
    <property type="entry name" value="HTH_LUXR_2"/>
    <property type="match status" value="1"/>
</dbReference>
<dbReference type="RefSeq" id="WP_057441143.1">
    <property type="nucleotide sequence ID" value="NZ_JAMDGQ010000014.1"/>
</dbReference>
<reference evidence="5" key="1">
    <citation type="submission" date="2022-05" db="EMBL/GenBank/DDBJ databases">
        <title>Novel Pseudomonas spp. Isolated from a Rainbow Trout Aquaculture Facility.</title>
        <authorList>
            <person name="Testerman T."/>
            <person name="Graf J."/>
        </authorList>
    </citation>
    <scope>NUCLEOTIDE SEQUENCE</scope>
    <source>
        <strain evidence="5">ID1050</strain>
    </source>
</reference>
<dbReference type="InterPro" id="IPR005143">
    <property type="entry name" value="TF_LuxR_autoind-bd_dom"/>
</dbReference>
<comment type="caution">
    <text evidence="5">The sequence shown here is derived from an EMBL/GenBank/DDBJ whole genome shotgun (WGS) entry which is preliminary data.</text>
</comment>
<dbReference type="InterPro" id="IPR036388">
    <property type="entry name" value="WH-like_DNA-bd_sf"/>
</dbReference>
<feature type="domain" description="HTH luxR-type" evidence="4">
    <location>
        <begin position="169"/>
        <end position="234"/>
    </location>
</feature>
<keyword evidence="3" id="KW-0804">Transcription</keyword>
<keyword evidence="2" id="KW-0238">DNA-binding</keyword>
<protein>
    <submittedName>
        <fullName evidence="5">Autoinducer binding domain-containing protein</fullName>
    </submittedName>
</protein>
<dbReference type="SMART" id="SM00421">
    <property type="entry name" value="HTH_LUXR"/>
    <property type="match status" value="1"/>
</dbReference>
<dbReference type="InterPro" id="IPR036693">
    <property type="entry name" value="TF_LuxR_autoind-bd_dom_sf"/>
</dbReference>
<accession>A0ABT5N7T1</accession>
<gene>
    <name evidence="5" type="ORF">M5G21_06475</name>
</gene>
<keyword evidence="6" id="KW-1185">Reference proteome</keyword>
<evidence type="ECO:0000256" key="3">
    <source>
        <dbReference type="ARBA" id="ARBA00023163"/>
    </source>
</evidence>
<dbReference type="Pfam" id="PF03472">
    <property type="entry name" value="Autoind_bind"/>
    <property type="match status" value="1"/>
</dbReference>
<evidence type="ECO:0000313" key="6">
    <source>
        <dbReference type="Proteomes" id="UP001148189"/>
    </source>
</evidence>
<dbReference type="InterPro" id="IPR000792">
    <property type="entry name" value="Tscrpt_reg_LuxR_C"/>
</dbReference>
<dbReference type="PRINTS" id="PR00038">
    <property type="entry name" value="HTHLUXR"/>
</dbReference>
<dbReference type="Proteomes" id="UP001148189">
    <property type="component" value="Unassembled WGS sequence"/>
</dbReference>
<evidence type="ECO:0000259" key="4">
    <source>
        <dbReference type="PROSITE" id="PS50043"/>
    </source>
</evidence>
<dbReference type="PROSITE" id="PS00622">
    <property type="entry name" value="HTH_LUXR_1"/>
    <property type="match status" value="1"/>
</dbReference>
<dbReference type="EMBL" id="JAMDHD010000013">
    <property type="protein sequence ID" value="MDD0984602.1"/>
    <property type="molecule type" value="Genomic_DNA"/>
</dbReference>
<dbReference type="Pfam" id="PF00196">
    <property type="entry name" value="GerE"/>
    <property type="match status" value="1"/>
</dbReference>
<evidence type="ECO:0000256" key="1">
    <source>
        <dbReference type="ARBA" id="ARBA00023015"/>
    </source>
</evidence>
<dbReference type="Gene3D" id="1.10.10.10">
    <property type="entry name" value="Winged helix-like DNA-binding domain superfamily/Winged helix DNA-binding domain"/>
    <property type="match status" value="1"/>
</dbReference>
<dbReference type="Gene3D" id="3.30.450.80">
    <property type="entry name" value="Transcription factor LuxR-like, autoinducer-binding domain"/>
    <property type="match status" value="1"/>
</dbReference>